<evidence type="ECO:0000259" key="7">
    <source>
        <dbReference type="Pfam" id="PF02687"/>
    </source>
</evidence>
<feature type="transmembrane region" description="Helical" evidence="6">
    <location>
        <begin position="194"/>
        <end position="214"/>
    </location>
</feature>
<protein>
    <submittedName>
        <fullName evidence="8">Permease</fullName>
    </submittedName>
</protein>
<evidence type="ECO:0000256" key="2">
    <source>
        <dbReference type="ARBA" id="ARBA00022475"/>
    </source>
</evidence>
<comment type="caution">
    <text evidence="8">The sequence shown here is derived from an EMBL/GenBank/DDBJ whole genome shotgun (WGS) entry which is preliminary data.</text>
</comment>
<sequence>MNAGVLRMLLRPAPGSLGVIAIPAVAFGIVTGLVLTVLGGAQSFWTWDDEYGFIYQGLAAIALVLLVVPMMNLGGAAARLSARRRDERLSTLRLLGVTPAGVSFATIVESALIAAIGAIAGVLLYFALTPLIGLIPFRGSPLGVLSVILPAWQIIAVFGGVILLAVVSAVIGLRRVNISPLGVRMRADAPRVGAVRAVVVVLVVIAGFIAVKLLPMIAGAVYLIAGLAAVFGLVLAVLNLIGPWVVSVRARRQLRKAETPERMLSARMVLDAPKAAWRQVSGISMASFMAVFAGTGVAMMDVMGTDDARPQDLALVTDMRTGLLITLIGSFLMVAASVGVNQASAIVDQHELHASLHRLGVPMGTVDAARTRAIMSPLMVTAIGSALCAAIMIFPLLGITLIIAPLSLVTIASVLAAGILTVWAATRVTRPLLAKAFTLAA</sequence>
<feature type="transmembrane region" description="Helical" evidence="6">
    <location>
        <begin position="220"/>
        <end position="246"/>
    </location>
</feature>
<dbReference type="AlphaFoldDB" id="A0A371NSZ9"/>
<evidence type="ECO:0000256" key="6">
    <source>
        <dbReference type="SAM" id="Phobius"/>
    </source>
</evidence>
<feature type="transmembrane region" description="Helical" evidence="6">
    <location>
        <begin position="147"/>
        <end position="173"/>
    </location>
</feature>
<feature type="transmembrane region" description="Helical" evidence="6">
    <location>
        <begin position="53"/>
        <end position="73"/>
    </location>
</feature>
<evidence type="ECO:0000313" key="9">
    <source>
        <dbReference type="Proteomes" id="UP000262172"/>
    </source>
</evidence>
<organism evidence="8 9">
    <name type="scientific">Microbacterium bovistercoris</name>
    <dbReference type="NCBI Taxonomy" id="2293570"/>
    <lineage>
        <taxon>Bacteria</taxon>
        <taxon>Bacillati</taxon>
        <taxon>Actinomycetota</taxon>
        <taxon>Actinomycetes</taxon>
        <taxon>Micrococcales</taxon>
        <taxon>Microbacteriaceae</taxon>
        <taxon>Microbacterium</taxon>
    </lineage>
</organism>
<keyword evidence="4 6" id="KW-1133">Transmembrane helix</keyword>
<feature type="transmembrane region" description="Helical" evidence="6">
    <location>
        <begin position="378"/>
        <end position="397"/>
    </location>
</feature>
<keyword evidence="9" id="KW-1185">Reference proteome</keyword>
<evidence type="ECO:0000256" key="5">
    <source>
        <dbReference type="ARBA" id="ARBA00023136"/>
    </source>
</evidence>
<dbReference type="EMBL" id="QUAB01000045">
    <property type="protein sequence ID" value="REJ04799.1"/>
    <property type="molecule type" value="Genomic_DNA"/>
</dbReference>
<dbReference type="OrthoDB" id="5118998at2"/>
<gene>
    <name evidence="8" type="ORF">DY023_12860</name>
</gene>
<comment type="subcellular location">
    <subcellularLocation>
        <location evidence="1">Cell membrane</location>
        <topology evidence="1">Multi-pass membrane protein</topology>
    </subcellularLocation>
</comment>
<dbReference type="RefSeq" id="WP_116242737.1">
    <property type="nucleotide sequence ID" value="NZ_QUAB01000045.1"/>
</dbReference>
<feature type="transmembrane region" description="Helical" evidence="6">
    <location>
        <begin position="17"/>
        <end position="41"/>
    </location>
</feature>
<feature type="transmembrane region" description="Helical" evidence="6">
    <location>
        <begin position="94"/>
        <end position="127"/>
    </location>
</feature>
<evidence type="ECO:0000256" key="1">
    <source>
        <dbReference type="ARBA" id="ARBA00004651"/>
    </source>
</evidence>
<dbReference type="GO" id="GO:0005886">
    <property type="term" value="C:plasma membrane"/>
    <property type="evidence" value="ECO:0007669"/>
    <property type="project" value="UniProtKB-SubCell"/>
</dbReference>
<keyword evidence="3 6" id="KW-0812">Transmembrane</keyword>
<feature type="transmembrane region" description="Helical" evidence="6">
    <location>
        <begin position="280"/>
        <end position="300"/>
    </location>
</feature>
<keyword evidence="5 6" id="KW-0472">Membrane</keyword>
<evidence type="ECO:0000256" key="4">
    <source>
        <dbReference type="ARBA" id="ARBA00022989"/>
    </source>
</evidence>
<feature type="domain" description="ABC3 transporter permease C-terminal" evidence="7">
    <location>
        <begin position="76"/>
        <end position="176"/>
    </location>
</feature>
<evidence type="ECO:0000256" key="3">
    <source>
        <dbReference type="ARBA" id="ARBA00022692"/>
    </source>
</evidence>
<reference evidence="8 9" key="1">
    <citation type="submission" date="2018-08" db="EMBL/GenBank/DDBJ databases">
        <title>Isolation, diversity and antifungal activity of Actinobacteria from cow dung.</title>
        <authorList>
            <person name="Ling L."/>
        </authorList>
    </citation>
    <scope>NUCLEOTIDE SEQUENCE [LARGE SCALE GENOMIC DNA]</scope>
    <source>
        <strain evidence="8 9">NEAU-LLE</strain>
    </source>
</reference>
<proteinExistence type="predicted"/>
<keyword evidence="2" id="KW-1003">Cell membrane</keyword>
<evidence type="ECO:0000313" key="8">
    <source>
        <dbReference type="EMBL" id="REJ04799.1"/>
    </source>
</evidence>
<name>A0A371NSZ9_9MICO</name>
<dbReference type="InterPro" id="IPR003838">
    <property type="entry name" value="ABC3_permease_C"/>
</dbReference>
<accession>A0A371NSZ9</accession>
<dbReference type="Proteomes" id="UP000262172">
    <property type="component" value="Unassembled WGS sequence"/>
</dbReference>
<feature type="transmembrane region" description="Helical" evidence="6">
    <location>
        <begin position="320"/>
        <end position="340"/>
    </location>
</feature>
<feature type="transmembrane region" description="Helical" evidence="6">
    <location>
        <begin position="403"/>
        <end position="425"/>
    </location>
</feature>
<dbReference type="Pfam" id="PF02687">
    <property type="entry name" value="FtsX"/>
    <property type="match status" value="1"/>
</dbReference>